<dbReference type="EMBL" id="JBBBNY010000002">
    <property type="protein sequence ID" value="MEI7036113.1"/>
    <property type="molecule type" value="Genomic_DNA"/>
</dbReference>
<organism evidence="2 3">
    <name type="scientific">Fulvimonas yonginensis</name>
    <dbReference type="NCBI Taxonomy" id="1495200"/>
    <lineage>
        <taxon>Bacteria</taxon>
        <taxon>Pseudomonadati</taxon>
        <taxon>Pseudomonadota</taxon>
        <taxon>Gammaproteobacteria</taxon>
        <taxon>Lysobacterales</taxon>
        <taxon>Rhodanobacteraceae</taxon>
        <taxon>Fulvimonas</taxon>
    </lineage>
</organism>
<protein>
    <submittedName>
        <fullName evidence="2">Uncharacterized protein</fullName>
    </submittedName>
</protein>
<gene>
    <name evidence="2" type="ORF">WAT24_05000</name>
</gene>
<sequence>MTVPPHGIAVMPSLGSALVVTLLLSGPALGQVAAPPPAAARDATAPKEGSPELRDCLPATDSRMAAARGVCLPVVGRSYSQDDLRRTGARDTAHALGRLDPSITVQGH</sequence>
<dbReference type="Proteomes" id="UP001381174">
    <property type="component" value="Unassembled WGS sequence"/>
</dbReference>
<proteinExistence type="predicted"/>
<feature type="compositionally biased region" description="Low complexity" evidence="1">
    <location>
        <begin position="31"/>
        <end position="43"/>
    </location>
</feature>
<name>A0ABU8JA12_9GAMM</name>
<comment type="caution">
    <text evidence="2">The sequence shown here is derived from an EMBL/GenBank/DDBJ whole genome shotgun (WGS) entry which is preliminary data.</text>
</comment>
<evidence type="ECO:0000313" key="3">
    <source>
        <dbReference type="Proteomes" id="UP001381174"/>
    </source>
</evidence>
<reference evidence="2 3" key="1">
    <citation type="journal article" date="2014" name="Int. J. Syst. Evol. Microbiol.">
        <title>Fulvimonas yonginensis sp. nov., isolated from greenhouse soil, and emended description of the genus Fulvimonas.</title>
        <authorList>
            <person name="Ahn J.H."/>
            <person name="Kim S.J."/>
            <person name="Weon H.Y."/>
            <person name="Hong S.B."/>
            <person name="Seok S.J."/>
            <person name="Kwon S.W."/>
        </authorList>
    </citation>
    <scope>NUCLEOTIDE SEQUENCE [LARGE SCALE GENOMIC DNA]</scope>
    <source>
        <strain evidence="2 3">KACC 16952</strain>
    </source>
</reference>
<accession>A0ABU8JA12</accession>
<dbReference type="RefSeq" id="WP_336806722.1">
    <property type="nucleotide sequence ID" value="NZ_JBBBNY010000002.1"/>
</dbReference>
<keyword evidence="3" id="KW-1185">Reference proteome</keyword>
<evidence type="ECO:0000256" key="1">
    <source>
        <dbReference type="SAM" id="MobiDB-lite"/>
    </source>
</evidence>
<feature type="region of interest" description="Disordered" evidence="1">
    <location>
        <begin position="31"/>
        <end position="56"/>
    </location>
</feature>
<evidence type="ECO:0000313" key="2">
    <source>
        <dbReference type="EMBL" id="MEI7036113.1"/>
    </source>
</evidence>